<protein>
    <recommendedName>
        <fullName evidence="6">LamG-like jellyroll fold domain-containing protein</fullName>
    </recommendedName>
</protein>
<dbReference type="GO" id="GO:0046872">
    <property type="term" value="F:metal ion binding"/>
    <property type="evidence" value="ECO:0007669"/>
    <property type="project" value="UniProtKB-KW"/>
</dbReference>
<keyword evidence="5" id="KW-1015">Disulfide bond</keyword>
<dbReference type="InterPro" id="IPR006558">
    <property type="entry name" value="LamG-like"/>
</dbReference>
<evidence type="ECO:0000313" key="7">
    <source>
        <dbReference type="EMBL" id="KKM70516.1"/>
    </source>
</evidence>
<dbReference type="Gene3D" id="2.60.120.260">
    <property type="entry name" value="Galactose-binding domain-like"/>
    <property type="match status" value="1"/>
</dbReference>
<keyword evidence="4" id="KW-0106">Calcium</keyword>
<evidence type="ECO:0000256" key="3">
    <source>
        <dbReference type="ARBA" id="ARBA00022729"/>
    </source>
</evidence>
<evidence type="ECO:0000256" key="1">
    <source>
        <dbReference type="ARBA" id="ARBA00001913"/>
    </source>
</evidence>
<evidence type="ECO:0000256" key="5">
    <source>
        <dbReference type="ARBA" id="ARBA00023157"/>
    </source>
</evidence>
<reference evidence="7" key="1">
    <citation type="journal article" date="2015" name="Nature">
        <title>Complex archaea that bridge the gap between prokaryotes and eukaryotes.</title>
        <authorList>
            <person name="Spang A."/>
            <person name="Saw J.H."/>
            <person name="Jorgensen S.L."/>
            <person name="Zaremba-Niedzwiedzka K."/>
            <person name="Martijn J."/>
            <person name="Lind A.E."/>
            <person name="van Eijk R."/>
            <person name="Schleper C."/>
            <person name="Guy L."/>
            <person name="Ettema T.J."/>
        </authorList>
    </citation>
    <scope>NUCLEOTIDE SEQUENCE</scope>
</reference>
<name>A0A0F9K761_9ZZZZ</name>
<dbReference type="SMART" id="SM00560">
    <property type="entry name" value="LamGL"/>
    <property type="match status" value="1"/>
</dbReference>
<comment type="cofactor">
    <cofactor evidence="1">
        <name>Ca(2+)</name>
        <dbReference type="ChEBI" id="CHEBI:29108"/>
    </cofactor>
</comment>
<dbReference type="SUPFAM" id="SSF49899">
    <property type="entry name" value="Concanavalin A-like lectins/glucanases"/>
    <property type="match status" value="1"/>
</dbReference>
<accession>A0A0F9K761</accession>
<gene>
    <name evidence="7" type="ORF">LCGC14_1439910</name>
</gene>
<sequence>MAFQFLKQNGWGGLFNSRDARDIGNGLSKAQNISLDVGGKIRTIGGLTDFTKVDGSTALTQTAKLCPGSGLKTYGSDHWRGTDTIVDLIATDASSDSAVSDQYGEVDDVGEWDALGGGTLLSQSAVADEGTYALHHSGGVSIILSFDGGVGGIPVVIGQKYKFHARSRSDSVGDAWLLGTTNAGEDIWRSNYGLGTGTWETFEIEFIASTNRVHILYYHSGSTDSYTDNVYLTAIARRDLDTNWLALADVASGTIDLYDVNSNSFSTELLDFGTVSSYIATIDKINFPTTKTITDSTSQFLNKGIQAGDIRIISGSALNNIMFVVEHVTAGTIRARGNPFVVDADDDGTITLTKYNPVAFHYVNEALRASPANGGITLRPKHYSFADRTHFEGAKSSERKFSGWYANDVGPVAPTSASAHTTNGNVATQAELVAGTGFEVGITRTADDGEWTAGTYIIAIAFKYDDGQISALYVPTTDEEFGTTIVDGDSLTLTTRGKMSASVDYDERISGGYIFCRLDESDEPWSLFADISMVKGARATLSGTYNAWAESNTVHEAYTANFKSLKLNLNSYESLAGIDPTTTVEVFTDDNAFWNTSVIARNRCFIGAPRYTAEGGALAHFRDRILYSTAGAYDTFPIDNYIDVVQGDAEDYVKLGAYGNTLLAFKESTLYLIDISDPDDAGWQMKQDANKGKYPFRGLAHPGAYFETPVGPAWCNKFGVFLYNGSEIVPLLGDKIELSEHPLAYQRYMEFATDDYVIKADDANLDMGTADFSLEFLIKTSHDYSTTYGYIINKGTGAGSYYIYIYTDNKLYWATRDSGEDIVNSDSVINDGEWHHIVCVADRDGTNKIYIDGVLQADTASSSTGTISNAEDFYIGRSNGGAYFYFGNIALVHIWNRALSAAEVLALYNGQPVLAADQWGSQTNLTTNGDWADWTGDNPDDWDVTESAPNRDVNEVGAGQGHGGAGTGYCNIYHNGGGGTTRLQQSIVTVIGATYRITIPIDTVTIQGSGLVIQDAAQTDFVETYTTTGAKIIDFTATATSITLDIIRATAGVESDYTLADISMVRTGCVAEYAPKGIGDATWTDQSDNSLD</sequence>
<feature type="domain" description="LamG-like jellyroll fold" evidence="6">
    <location>
        <begin position="770"/>
        <end position="902"/>
    </location>
</feature>
<dbReference type="EMBL" id="LAZR01009802">
    <property type="protein sequence ID" value="KKM70516.1"/>
    <property type="molecule type" value="Genomic_DNA"/>
</dbReference>
<comment type="caution">
    <text evidence="7">The sequence shown here is derived from an EMBL/GenBank/DDBJ whole genome shotgun (WGS) entry which is preliminary data.</text>
</comment>
<dbReference type="PANTHER" id="PTHR19277:SF125">
    <property type="entry name" value="B6"/>
    <property type="match status" value="1"/>
</dbReference>
<keyword evidence="2" id="KW-0479">Metal-binding</keyword>
<feature type="non-terminal residue" evidence="7">
    <location>
        <position position="1092"/>
    </location>
</feature>
<dbReference type="Gene3D" id="2.60.120.200">
    <property type="match status" value="1"/>
</dbReference>
<dbReference type="InterPro" id="IPR013320">
    <property type="entry name" value="ConA-like_dom_sf"/>
</dbReference>
<proteinExistence type="predicted"/>
<dbReference type="AlphaFoldDB" id="A0A0F9K761"/>
<evidence type="ECO:0000259" key="6">
    <source>
        <dbReference type="SMART" id="SM00560"/>
    </source>
</evidence>
<dbReference type="InterPro" id="IPR051360">
    <property type="entry name" value="Neuronal_Pentraxin_Related"/>
</dbReference>
<dbReference type="Pfam" id="PF13385">
    <property type="entry name" value="Laminin_G_3"/>
    <property type="match status" value="1"/>
</dbReference>
<dbReference type="PANTHER" id="PTHR19277">
    <property type="entry name" value="PENTRAXIN"/>
    <property type="match status" value="1"/>
</dbReference>
<evidence type="ECO:0000256" key="4">
    <source>
        <dbReference type="ARBA" id="ARBA00022837"/>
    </source>
</evidence>
<organism evidence="7">
    <name type="scientific">marine sediment metagenome</name>
    <dbReference type="NCBI Taxonomy" id="412755"/>
    <lineage>
        <taxon>unclassified sequences</taxon>
        <taxon>metagenomes</taxon>
        <taxon>ecological metagenomes</taxon>
    </lineage>
</organism>
<evidence type="ECO:0000256" key="2">
    <source>
        <dbReference type="ARBA" id="ARBA00022723"/>
    </source>
</evidence>
<keyword evidence="3" id="KW-0732">Signal</keyword>